<dbReference type="InterPro" id="IPR019480">
    <property type="entry name" value="Dihydroorotate_DH_Fe-S-bd"/>
</dbReference>
<dbReference type="PIRSF" id="PIRSF006816">
    <property type="entry name" value="Cyc3_hyd_g"/>
    <property type="match status" value="1"/>
</dbReference>
<accession>A0A832V0J1</accession>
<dbReference type="Pfam" id="PF10418">
    <property type="entry name" value="DHODB_Fe-S_bind"/>
    <property type="match status" value="1"/>
</dbReference>
<feature type="binding site" evidence="1">
    <location>
        <position position="216"/>
    </location>
    <ligand>
        <name>[2Fe-2S] cluster</name>
        <dbReference type="ChEBI" id="CHEBI:190135"/>
    </ligand>
</feature>
<dbReference type="Proteomes" id="UP000646946">
    <property type="component" value="Unassembled WGS sequence"/>
</dbReference>
<gene>
    <name evidence="3" type="ORF">H1016_00705</name>
</gene>
<protein>
    <submittedName>
        <fullName evidence="3">Dihydroorotate dehydrogenase electron transfer subunit</fullName>
    </submittedName>
</protein>
<evidence type="ECO:0000256" key="1">
    <source>
        <dbReference type="PIRSR" id="PIRSR006816-2"/>
    </source>
</evidence>
<keyword evidence="1" id="KW-0479">Metal-binding</keyword>
<keyword evidence="4" id="KW-1185">Reference proteome</keyword>
<dbReference type="Pfam" id="PF00175">
    <property type="entry name" value="NAD_binding_1"/>
    <property type="match status" value="1"/>
</dbReference>
<dbReference type="InterPro" id="IPR001433">
    <property type="entry name" value="OxRdtase_FAD/NAD-bd"/>
</dbReference>
<dbReference type="InterPro" id="IPR039261">
    <property type="entry name" value="FNR_nucleotide-bd"/>
</dbReference>
<dbReference type="InterPro" id="IPR017927">
    <property type="entry name" value="FAD-bd_FR_type"/>
</dbReference>
<dbReference type="EMBL" id="DVAB01000007">
    <property type="protein sequence ID" value="HIK00043.1"/>
    <property type="molecule type" value="Genomic_DNA"/>
</dbReference>
<evidence type="ECO:0000313" key="4">
    <source>
        <dbReference type="Proteomes" id="UP000646946"/>
    </source>
</evidence>
<dbReference type="GO" id="GO:0050660">
    <property type="term" value="F:flavin adenine dinucleotide binding"/>
    <property type="evidence" value="ECO:0007669"/>
    <property type="project" value="InterPro"/>
</dbReference>
<keyword evidence="1" id="KW-0001">2Fe-2S</keyword>
<dbReference type="Gene3D" id="3.40.50.80">
    <property type="entry name" value="Nucleotide-binding domain of ferredoxin-NADP reductase (FNR) module"/>
    <property type="match status" value="1"/>
</dbReference>
<proteinExistence type="predicted"/>
<keyword evidence="1" id="KW-0411">Iron-sulfur</keyword>
<dbReference type="NCBIfam" id="NF000796">
    <property type="entry name" value="PRK00054.1-1"/>
    <property type="match status" value="1"/>
</dbReference>
<comment type="caution">
    <text evidence="3">The sequence shown here is derived from an EMBL/GenBank/DDBJ whole genome shotgun (WGS) entry which is preliminary data.</text>
</comment>
<dbReference type="PANTHER" id="PTHR43513">
    <property type="entry name" value="DIHYDROOROTATE DEHYDROGENASE B (NAD(+)), ELECTRON TRANSFER SUBUNIT"/>
    <property type="match status" value="1"/>
</dbReference>
<dbReference type="GO" id="GO:0016491">
    <property type="term" value="F:oxidoreductase activity"/>
    <property type="evidence" value="ECO:0007669"/>
    <property type="project" value="InterPro"/>
</dbReference>
<dbReference type="SUPFAM" id="SSF52343">
    <property type="entry name" value="Ferredoxin reductase-like, C-terminal NADP-linked domain"/>
    <property type="match status" value="1"/>
</dbReference>
<feature type="domain" description="FAD-binding FR-type" evidence="2">
    <location>
        <begin position="2"/>
        <end position="93"/>
    </location>
</feature>
<keyword evidence="1" id="KW-0408">Iron</keyword>
<dbReference type="PANTHER" id="PTHR43513:SF3">
    <property type="entry name" value="DIHYDROOROTATE DEHYDROGENASE B (NAD(+)), ELECTRON TRANSFER SUBUNIT-RELATED"/>
    <property type="match status" value="1"/>
</dbReference>
<dbReference type="AlphaFoldDB" id="A0A832V0J1"/>
<feature type="binding site" evidence="1">
    <location>
        <position position="232"/>
    </location>
    <ligand>
        <name>[2Fe-2S] cluster</name>
        <dbReference type="ChEBI" id="CHEBI:190135"/>
    </ligand>
</feature>
<feature type="binding site" evidence="1">
    <location>
        <position position="224"/>
    </location>
    <ligand>
        <name>[2Fe-2S] cluster</name>
        <dbReference type="ChEBI" id="CHEBI:190135"/>
    </ligand>
</feature>
<dbReference type="PROSITE" id="PS51384">
    <property type="entry name" value="FAD_FR"/>
    <property type="match status" value="1"/>
</dbReference>
<sequence length="265" mass="29446">MTIQRSFELVDIVKETPKVSTFFFKFNKIAEPGQFLMVWVPGSEEVPMSVAYSDKKSIAISVAAIGPASNSLHAKKIGDYIGLRGPFGKPFTLKIGTKRIALVAGGYGAAPLGLFAERIKSSHKEVQIDSFLGARTREDLLFVKRLEKVSTVYISTNDGSTGHKGLVIEPFEQELKKKKFDCVYTCGPEMMEKAIFDICAKNNLDLQASLERIMKCGFGICGSCMMDDLILCIDGPVVEMRELKRLKEFGVSHRDKAGVLQYWKK</sequence>
<evidence type="ECO:0000313" key="3">
    <source>
        <dbReference type="EMBL" id="HIK00043.1"/>
    </source>
</evidence>
<feature type="binding site" evidence="1">
    <location>
        <position position="221"/>
    </location>
    <ligand>
        <name>[2Fe-2S] cluster</name>
        <dbReference type="ChEBI" id="CHEBI:190135"/>
    </ligand>
</feature>
<dbReference type="InterPro" id="IPR017938">
    <property type="entry name" value="Riboflavin_synthase-like_b-brl"/>
</dbReference>
<evidence type="ECO:0000259" key="2">
    <source>
        <dbReference type="PROSITE" id="PS51384"/>
    </source>
</evidence>
<reference evidence="3 4" key="1">
    <citation type="journal article" name="Nat. Commun.">
        <title>Undinarchaeota illuminate DPANN phylogeny and the impact of gene transfer on archaeal evolution.</title>
        <authorList>
            <person name="Dombrowski N."/>
            <person name="Williams T.A."/>
            <person name="Sun J."/>
            <person name="Woodcroft B.J."/>
            <person name="Lee J.H."/>
            <person name="Minh B.Q."/>
            <person name="Rinke C."/>
            <person name="Spang A."/>
        </authorList>
    </citation>
    <scope>NUCLEOTIDE SEQUENCE [LARGE SCALE GENOMIC DNA]</scope>
    <source>
        <strain evidence="3">MAG_bin1129</strain>
    </source>
</reference>
<dbReference type="Gene3D" id="2.40.30.10">
    <property type="entry name" value="Translation factors"/>
    <property type="match status" value="1"/>
</dbReference>
<dbReference type="InterPro" id="IPR050353">
    <property type="entry name" value="PyrK_electron_transfer"/>
</dbReference>
<dbReference type="InterPro" id="IPR012165">
    <property type="entry name" value="Cyt_c3_hydrogenase_gsu"/>
</dbReference>
<dbReference type="GO" id="GO:0006221">
    <property type="term" value="P:pyrimidine nucleotide biosynthetic process"/>
    <property type="evidence" value="ECO:0007669"/>
    <property type="project" value="InterPro"/>
</dbReference>
<comment type="cofactor">
    <cofactor evidence="1">
        <name>[2Fe-2S] cluster</name>
        <dbReference type="ChEBI" id="CHEBI:190135"/>
    </cofactor>
    <text evidence="1">Binds 1 [2Fe-2S] cluster per subunit.</text>
</comment>
<dbReference type="SUPFAM" id="SSF63380">
    <property type="entry name" value="Riboflavin synthase domain-like"/>
    <property type="match status" value="1"/>
</dbReference>
<organism evidence="3 4">
    <name type="scientific">Candidatus Naiadarchaeum limnaeum</name>
    <dbReference type="NCBI Taxonomy" id="2756139"/>
    <lineage>
        <taxon>Archaea</taxon>
        <taxon>Candidatus Undinarchaeota</taxon>
        <taxon>Candidatus Undinarchaeia</taxon>
        <taxon>Candidatus Naiadarchaeales</taxon>
        <taxon>Candidatus Naiadarchaeaceae</taxon>
        <taxon>Candidatus Naiadarchaeum</taxon>
    </lineage>
</organism>
<name>A0A832V0J1_9ARCH</name>
<dbReference type="GO" id="GO:0046872">
    <property type="term" value="F:metal ion binding"/>
    <property type="evidence" value="ECO:0007669"/>
    <property type="project" value="UniProtKB-KW"/>
</dbReference>
<dbReference type="GO" id="GO:0051537">
    <property type="term" value="F:2 iron, 2 sulfur cluster binding"/>
    <property type="evidence" value="ECO:0007669"/>
    <property type="project" value="UniProtKB-KW"/>
</dbReference>